<dbReference type="SMART" id="SM00889">
    <property type="entry name" value="EFG_IV"/>
    <property type="match status" value="1"/>
</dbReference>
<dbReference type="NCBIfam" id="TIGR00231">
    <property type="entry name" value="small_GTP"/>
    <property type="match status" value="1"/>
</dbReference>
<proteinExistence type="inferred from homology"/>
<dbReference type="Gene3D" id="3.30.70.240">
    <property type="match status" value="1"/>
</dbReference>
<dbReference type="Pfam" id="PF14492">
    <property type="entry name" value="EFG_III"/>
    <property type="match status" value="1"/>
</dbReference>
<comment type="similarity">
    <text evidence="1">Belongs to the TRAFAC class translation factor GTPase superfamily. Classic translation factor GTPase family. EF-G/EF-2 subfamily.</text>
</comment>
<dbReference type="InterPro" id="IPR035647">
    <property type="entry name" value="EFG_III/V"/>
</dbReference>
<evidence type="ECO:0000313" key="9">
    <source>
        <dbReference type="EMBL" id="BBB92994.1"/>
    </source>
</evidence>
<evidence type="ECO:0000256" key="7">
    <source>
        <dbReference type="NCBIfam" id="TIGR00484"/>
    </source>
</evidence>
<dbReference type="EMBL" id="AP018449">
    <property type="protein sequence ID" value="BBB92994.1"/>
    <property type="molecule type" value="Genomic_DNA"/>
</dbReference>
<dbReference type="PANTHER" id="PTHR43261">
    <property type="entry name" value="TRANSLATION ELONGATION FACTOR G-RELATED"/>
    <property type="match status" value="1"/>
</dbReference>
<dbReference type="InterPro" id="IPR020568">
    <property type="entry name" value="Ribosomal_Su5_D2-typ_SF"/>
</dbReference>
<dbReference type="InterPro" id="IPR027417">
    <property type="entry name" value="P-loop_NTPase"/>
</dbReference>
<reference evidence="9 10" key="1">
    <citation type="journal article" date="2018" name="Int. J. Syst. Evol. Microbiol.">
        <title>Methylomusa anaerophila gen. nov., sp. nov., an anaerobic methanol-utilizing bacterium isolated from a microbial fuel cell.</title>
        <authorList>
            <person name="Amano N."/>
            <person name="Yamamuro A."/>
            <person name="Miyahara M."/>
            <person name="Kouzuma A."/>
            <person name="Abe T."/>
            <person name="Watanabe K."/>
        </authorList>
    </citation>
    <scope>NUCLEOTIDE SEQUENCE [LARGE SCALE GENOMIC DNA]</scope>
    <source>
        <strain evidence="9 10">MMFC1</strain>
    </source>
</reference>
<dbReference type="InterPro" id="IPR053905">
    <property type="entry name" value="EF-G-like_DII"/>
</dbReference>
<organism evidence="9 10">
    <name type="scientific">Methylomusa anaerophila</name>
    <dbReference type="NCBI Taxonomy" id="1930071"/>
    <lineage>
        <taxon>Bacteria</taxon>
        <taxon>Bacillati</taxon>
        <taxon>Bacillota</taxon>
        <taxon>Negativicutes</taxon>
        <taxon>Selenomonadales</taxon>
        <taxon>Sporomusaceae</taxon>
        <taxon>Methylomusa</taxon>
    </lineage>
</organism>
<dbReference type="InterPro" id="IPR004540">
    <property type="entry name" value="Transl_elong_EFG/EF2"/>
</dbReference>
<dbReference type="Gene3D" id="3.30.70.870">
    <property type="entry name" value="Elongation Factor G (Translational Gtpase), domain 3"/>
    <property type="match status" value="1"/>
</dbReference>
<dbReference type="Gene3D" id="3.30.230.10">
    <property type="match status" value="1"/>
</dbReference>
<dbReference type="Pfam" id="PF00679">
    <property type="entry name" value="EFG_C"/>
    <property type="match status" value="1"/>
</dbReference>
<evidence type="ECO:0000259" key="8">
    <source>
        <dbReference type="PROSITE" id="PS51722"/>
    </source>
</evidence>
<evidence type="ECO:0000256" key="4">
    <source>
        <dbReference type="ARBA" id="ARBA00022768"/>
    </source>
</evidence>
<keyword evidence="3" id="KW-0547">Nucleotide-binding</keyword>
<dbReference type="RefSeq" id="WP_126309878.1">
    <property type="nucleotide sequence ID" value="NZ_AP018449.1"/>
</dbReference>
<evidence type="ECO:0000256" key="5">
    <source>
        <dbReference type="ARBA" id="ARBA00022917"/>
    </source>
</evidence>
<dbReference type="SUPFAM" id="SSF50447">
    <property type="entry name" value="Translation proteins"/>
    <property type="match status" value="1"/>
</dbReference>
<dbReference type="Pfam" id="PF03764">
    <property type="entry name" value="EFG_IV"/>
    <property type="match status" value="1"/>
</dbReference>
<evidence type="ECO:0000256" key="6">
    <source>
        <dbReference type="ARBA" id="ARBA00023134"/>
    </source>
</evidence>
<dbReference type="InterPro" id="IPR000795">
    <property type="entry name" value="T_Tr_GTP-bd_dom"/>
</dbReference>
<dbReference type="InterPro" id="IPR009000">
    <property type="entry name" value="Transl_B-barrel_sf"/>
</dbReference>
<feature type="domain" description="Tr-type G" evidence="8">
    <location>
        <begin position="7"/>
        <end position="281"/>
    </location>
</feature>
<dbReference type="CDD" id="cd03713">
    <property type="entry name" value="EFG_mtEFG_C"/>
    <property type="match status" value="1"/>
</dbReference>
<sequence length="694" mass="76057">MKEYKSDKLRNVGIVSHGGAGKTSLTEALLFNSGAVSRLGRVDDGSTTTDFEPEEVKRKVTISTALAPCEWHENKINFLDTPGYADFAAEVKSSLQAADSALVVLCAAAGVEVETEKVWQYAADLNLPRIAFINKMDRENADFYSVVDTMKEKFGNGIVPIQLPIGAQDTFKGIIDLIKMKALIPANNQGAQYSETDIPADMEAKAGEARTALIEAAAESDDDLLTKYLDSGELTDEEIKTGLITGIYQAKVFPVLCGSAYKNIGAVQVLDAIVSYLPAPGFRTFTGFHPSTKDPVERKISDPFSAMVFKTTADPFVGRLSFIRVFSGTLKPDSTLYNISKDKSERIGNIFSMKGKNQDPMAIAHAGDIVVVAKMQETGTGESLCDREKPVMFEPVAFPKPMFTRAIEAKNKGDEDKIGNALTRLMDEDPTFKTRKDVETHQLLISGMGELHLDIMVERMKRKFSVDALLHAPKVPYRETIRSSVKVEGKHKKQSGGHGQYGHVWLQLDPLAPGAEFEFVDSIFGGAVPRQYIPAVEKGVRDAMAGGILAGYPMVDVKVTLCDGSYHTVDSSEMAFKIASAMALKKGVLQAKPVLLEPIYSVEVIVPESYMGDVIGDLNTKRGRIQGMEPLERGLGRVKAQVPLSELFRYSIDLRSITQGRGNFDMNFSHYEEVPQKIAENIIVNAKKDKVEEA</sequence>
<dbReference type="PRINTS" id="PR00315">
    <property type="entry name" value="ELONGATNFCT"/>
</dbReference>
<dbReference type="PROSITE" id="PS51722">
    <property type="entry name" value="G_TR_2"/>
    <property type="match status" value="1"/>
</dbReference>
<evidence type="ECO:0000256" key="1">
    <source>
        <dbReference type="ARBA" id="ARBA00005870"/>
    </source>
</evidence>
<dbReference type="InterPro" id="IPR047872">
    <property type="entry name" value="EFG_IV"/>
</dbReference>
<dbReference type="AlphaFoldDB" id="A0A348APJ6"/>
<dbReference type="NCBIfam" id="NF009379">
    <property type="entry name" value="PRK12740.1-3"/>
    <property type="match status" value="1"/>
</dbReference>
<dbReference type="NCBIfam" id="NF009381">
    <property type="entry name" value="PRK12740.1-5"/>
    <property type="match status" value="1"/>
</dbReference>
<dbReference type="SUPFAM" id="SSF54211">
    <property type="entry name" value="Ribosomal protein S5 domain 2-like"/>
    <property type="match status" value="1"/>
</dbReference>
<dbReference type="InterPro" id="IPR005517">
    <property type="entry name" value="Transl_elong_EFG/EF2_IV"/>
</dbReference>
<dbReference type="InterPro" id="IPR000640">
    <property type="entry name" value="EFG_V-like"/>
</dbReference>
<keyword evidence="6" id="KW-0342">GTP-binding</keyword>
<gene>
    <name evidence="9" type="primary">fusA_2</name>
    <name evidence="9" type="ORF">MAMMFC1_03703</name>
</gene>
<dbReference type="InterPro" id="IPR014721">
    <property type="entry name" value="Ribsml_uS5_D2-typ_fold_subgr"/>
</dbReference>
<dbReference type="CDD" id="cd04170">
    <property type="entry name" value="EF-G_bact"/>
    <property type="match status" value="1"/>
</dbReference>
<dbReference type="FunFam" id="3.40.50.300:FF:001994">
    <property type="entry name" value="Translation elongation factor G"/>
    <property type="match status" value="1"/>
</dbReference>
<dbReference type="OrthoDB" id="9804431at2"/>
<dbReference type="PANTHER" id="PTHR43261:SF6">
    <property type="entry name" value="ELONGATION FACTOR G-LIKE PROTEIN"/>
    <property type="match status" value="1"/>
</dbReference>
<dbReference type="FunFam" id="3.30.70.240:FF:000001">
    <property type="entry name" value="Elongation factor G"/>
    <property type="match status" value="1"/>
</dbReference>
<dbReference type="FunFam" id="3.30.70.870:FF:000001">
    <property type="entry name" value="Elongation factor G"/>
    <property type="match status" value="1"/>
</dbReference>
<accession>A0A348APJ6</accession>
<dbReference type="Gene3D" id="3.40.50.300">
    <property type="entry name" value="P-loop containing nucleotide triphosphate hydrolases"/>
    <property type="match status" value="1"/>
</dbReference>
<protein>
    <recommendedName>
        <fullName evidence="2 7">Elongation factor G</fullName>
    </recommendedName>
</protein>
<dbReference type="GO" id="GO:0003924">
    <property type="term" value="F:GTPase activity"/>
    <property type="evidence" value="ECO:0007669"/>
    <property type="project" value="InterPro"/>
</dbReference>
<dbReference type="Pfam" id="PF22042">
    <property type="entry name" value="EF-G_D2"/>
    <property type="match status" value="1"/>
</dbReference>
<dbReference type="CDD" id="cd01434">
    <property type="entry name" value="EFG_mtEFG1_IV"/>
    <property type="match status" value="1"/>
</dbReference>
<dbReference type="InterPro" id="IPR035649">
    <property type="entry name" value="EFG_V"/>
</dbReference>
<dbReference type="Pfam" id="PF00009">
    <property type="entry name" value="GTP_EFTU"/>
    <property type="match status" value="1"/>
</dbReference>
<keyword evidence="10" id="KW-1185">Reference proteome</keyword>
<dbReference type="InterPro" id="IPR009022">
    <property type="entry name" value="EFG_III"/>
</dbReference>
<name>A0A348APJ6_9FIRM</name>
<keyword evidence="5" id="KW-0648">Protein biosynthesis</keyword>
<dbReference type="FunFam" id="3.30.230.10:FF:000003">
    <property type="entry name" value="Elongation factor G"/>
    <property type="match status" value="1"/>
</dbReference>
<dbReference type="InterPro" id="IPR005225">
    <property type="entry name" value="Small_GTP-bd"/>
</dbReference>
<evidence type="ECO:0000256" key="3">
    <source>
        <dbReference type="ARBA" id="ARBA00022741"/>
    </source>
</evidence>
<dbReference type="GO" id="GO:0032790">
    <property type="term" value="P:ribosome disassembly"/>
    <property type="evidence" value="ECO:0007669"/>
    <property type="project" value="TreeGrafter"/>
</dbReference>
<dbReference type="NCBIfam" id="NF009891">
    <property type="entry name" value="PRK13351.1-1"/>
    <property type="match status" value="1"/>
</dbReference>
<dbReference type="KEGG" id="mana:MAMMFC1_03703"/>
<dbReference type="InterPro" id="IPR041095">
    <property type="entry name" value="EFG_II"/>
</dbReference>
<dbReference type="CDD" id="cd04088">
    <property type="entry name" value="EFG_mtEFG_II"/>
    <property type="match status" value="1"/>
</dbReference>
<dbReference type="GO" id="GO:0003746">
    <property type="term" value="F:translation elongation factor activity"/>
    <property type="evidence" value="ECO:0007669"/>
    <property type="project" value="UniProtKB-UniRule"/>
</dbReference>
<dbReference type="SUPFAM" id="SSF52540">
    <property type="entry name" value="P-loop containing nucleoside triphosphate hydrolases"/>
    <property type="match status" value="1"/>
</dbReference>
<evidence type="ECO:0000313" key="10">
    <source>
        <dbReference type="Proteomes" id="UP000276437"/>
    </source>
</evidence>
<evidence type="ECO:0000256" key="2">
    <source>
        <dbReference type="ARBA" id="ARBA00017872"/>
    </source>
</evidence>
<dbReference type="Gene3D" id="2.40.30.10">
    <property type="entry name" value="Translation factors"/>
    <property type="match status" value="1"/>
</dbReference>
<dbReference type="SMART" id="SM00838">
    <property type="entry name" value="EFG_C"/>
    <property type="match status" value="1"/>
</dbReference>
<dbReference type="Proteomes" id="UP000276437">
    <property type="component" value="Chromosome"/>
</dbReference>
<keyword evidence="4 9" id="KW-0251">Elongation factor</keyword>
<dbReference type="NCBIfam" id="TIGR00484">
    <property type="entry name" value="EF-G"/>
    <property type="match status" value="1"/>
</dbReference>
<dbReference type="CDD" id="cd16262">
    <property type="entry name" value="EFG_III"/>
    <property type="match status" value="1"/>
</dbReference>
<dbReference type="GO" id="GO:0005525">
    <property type="term" value="F:GTP binding"/>
    <property type="evidence" value="ECO:0007669"/>
    <property type="project" value="UniProtKB-UniRule"/>
</dbReference>
<dbReference type="SUPFAM" id="SSF54980">
    <property type="entry name" value="EF-G C-terminal domain-like"/>
    <property type="match status" value="2"/>
</dbReference>